<dbReference type="Gramene" id="rna36420">
    <property type="protein sequence ID" value="RHN51866.1"/>
    <property type="gene ID" value="gene36420"/>
</dbReference>
<dbReference type="InterPro" id="IPR001471">
    <property type="entry name" value="AP2/ERF_dom"/>
</dbReference>
<comment type="caution">
    <text evidence="9">The sequence shown here is derived from an EMBL/GenBank/DDBJ whole genome shotgun (WGS) entry which is preliminary data.</text>
</comment>
<keyword evidence="5" id="KW-0804">Transcription</keyword>
<keyword evidence="3" id="KW-0238">DNA-binding</keyword>
<dbReference type="FunFam" id="3.30.730.10:FF:000001">
    <property type="entry name" value="Ethylene-responsive transcription factor 2"/>
    <property type="match status" value="1"/>
</dbReference>
<keyword evidence="4" id="KW-0010">Activator</keyword>
<organism evidence="9 10">
    <name type="scientific">Medicago truncatula</name>
    <name type="common">Barrel medic</name>
    <name type="synonym">Medicago tribuloides</name>
    <dbReference type="NCBI Taxonomy" id="3880"/>
    <lineage>
        <taxon>Eukaryota</taxon>
        <taxon>Viridiplantae</taxon>
        <taxon>Streptophyta</taxon>
        <taxon>Embryophyta</taxon>
        <taxon>Tracheophyta</taxon>
        <taxon>Spermatophyta</taxon>
        <taxon>Magnoliopsida</taxon>
        <taxon>eudicotyledons</taxon>
        <taxon>Gunneridae</taxon>
        <taxon>Pentapetalae</taxon>
        <taxon>rosids</taxon>
        <taxon>fabids</taxon>
        <taxon>Fabales</taxon>
        <taxon>Fabaceae</taxon>
        <taxon>Papilionoideae</taxon>
        <taxon>50 kb inversion clade</taxon>
        <taxon>NPAAA clade</taxon>
        <taxon>Hologalegina</taxon>
        <taxon>IRL clade</taxon>
        <taxon>Trifolieae</taxon>
        <taxon>Medicago</taxon>
    </lineage>
</organism>
<dbReference type="PROSITE" id="PS51032">
    <property type="entry name" value="AP2_ERF"/>
    <property type="match status" value="1"/>
</dbReference>
<dbReference type="PRINTS" id="PR00367">
    <property type="entry name" value="ETHRSPELEMNT"/>
</dbReference>
<keyword evidence="6" id="KW-0539">Nucleus</keyword>
<evidence type="ECO:0000313" key="9">
    <source>
        <dbReference type="EMBL" id="RHN51866.1"/>
    </source>
</evidence>
<evidence type="ECO:0000256" key="7">
    <source>
        <dbReference type="ARBA" id="ARBA00024343"/>
    </source>
</evidence>
<dbReference type="PANTHER" id="PTHR31839:SF81">
    <property type="entry name" value="DEHYDRATION-RESPONSIVE ELEMENT-BINDING-LIKE PROTEIN"/>
    <property type="match status" value="1"/>
</dbReference>
<evidence type="ECO:0000313" key="10">
    <source>
        <dbReference type="Proteomes" id="UP000265566"/>
    </source>
</evidence>
<evidence type="ECO:0000256" key="2">
    <source>
        <dbReference type="ARBA" id="ARBA00023015"/>
    </source>
</evidence>
<proteinExistence type="inferred from homology"/>
<gene>
    <name evidence="9" type="ORF">MtrunA17_Chr6g0473881</name>
</gene>
<dbReference type="InterPro" id="IPR016177">
    <property type="entry name" value="DNA-bd_dom_sf"/>
</dbReference>
<evidence type="ECO:0000259" key="8">
    <source>
        <dbReference type="PROSITE" id="PS51032"/>
    </source>
</evidence>
<name>A0A396HF31_MEDTR</name>
<dbReference type="CDD" id="cd00018">
    <property type="entry name" value="AP2"/>
    <property type="match status" value="1"/>
</dbReference>
<evidence type="ECO:0000256" key="6">
    <source>
        <dbReference type="ARBA" id="ARBA00023242"/>
    </source>
</evidence>
<dbReference type="EMBL" id="PSQE01000006">
    <property type="protein sequence ID" value="RHN51866.1"/>
    <property type="molecule type" value="Genomic_DNA"/>
</dbReference>
<evidence type="ECO:0000256" key="4">
    <source>
        <dbReference type="ARBA" id="ARBA00023159"/>
    </source>
</evidence>
<dbReference type="Pfam" id="PF00847">
    <property type="entry name" value="AP2"/>
    <property type="match status" value="1"/>
</dbReference>
<dbReference type="SUPFAM" id="SSF54171">
    <property type="entry name" value="DNA-binding domain"/>
    <property type="match status" value="1"/>
</dbReference>
<dbReference type="GO" id="GO:0003700">
    <property type="term" value="F:DNA-binding transcription factor activity"/>
    <property type="evidence" value="ECO:0007669"/>
    <property type="project" value="InterPro"/>
</dbReference>
<reference evidence="10" key="1">
    <citation type="journal article" date="2018" name="Nat. Plants">
        <title>Whole-genome landscape of Medicago truncatula symbiotic genes.</title>
        <authorList>
            <person name="Pecrix Y."/>
            <person name="Staton S.E."/>
            <person name="Sallet E."/>
            <person name="Lelandais-Briere C."/>
            <person name="Moreau S."/>
            <person name="Carrere S."/>
            <person name="Blein T."/>
            <person name="Jardinaud M.F."/>
            <person name="Latrasse D."/>
            <person name="Zouine M."/>
            <person name="Zahm M."/>
            <person name="Kreplak J."/>
            <person name="Mayjonade B."/>
            <person name="Satge C."/>
            <person name="Perez M."/>
            <person name="Cauet S."/>
            <person name="Marande W."/>
            <person name="Chantry-Darmon C."/>
            <person name="Lopez-Roques C."/>
            <person name="Bouchez O."/>
            <person name="Berard A."/>
            <person name="Debelle F."/>
            <person name="Munos S."/>
            <person name="Bendahmane A."/>
            <person name="Berges H."/>
            <person name="Niebel A."/>
            <person name="Buitink J."/>
            <person name="Frugier F."/>
            <person name="Benhamed M."/>
            <person name="Crespi M."/>
            <person name="Gouzy J."/>
            <person name="Gamas P."/>
        </authorList>
    </citation>
    <scope>NUCLEOTIDE SEQUENCE [LARGE SCALE GENOMIC DNA]</scope>
    <source>
        <strain evidence="10">cv. Jemalong A17</strain>
    </source>
</reference>
<protein>
    <submittedName>
        <fullName evidence="9">Putative transcription factor AP2-EREBP family</fullName>
    </submittedName>
</protein>
<comment type="subcellular location">
    <subcellularLocation>
        <location evidence="1">Nucleus</location>
    </subcellularLocation>
</comment>
<dbReference type="Gene3D" id="3.30.730.10">
    <property type="entry name" value="AP2/ERF domain"/>
    <property type="match status" value="1"/>
</dbReference>
<dbReference type="SMART" id="SM00380">
    <property type="entry name" value="AP2"/>
    <property type="match status" value="1"/>
</dbReference>
<dbReference type="AlphaFoldDB" id="A0A396HF31"/>
<dbReference type="InterPro" id="IPR045277">
    <property type="entry name" value="DRE1A-I"/>
</dbReference>
<evidence type="ECO:0000256" key="1">
    <source>
        <dbReference type="ARBA" id="ARBA00004123"/>
    </source>
</evidence>
<dbReference type="GO" id="GO:0005634">
    <property type="term" value="C:nucleus"/>
    <property type="evidence" value="ECO:0007669"/>
    <property type="project" value="UniProtKB-SubCell"/>
</dbReference>
<sequence length="307" mass="35310">MLPYKYTTFLLVFLNLNTKISTSLLYNKLLSSILDFTIKTFFYYLQHMDMFTNNNSYSHPFSPTCSESSFPNSEGSQGMSISNEEVRLAATTPKKRAGRKKFKETRHPVYRGVRKRNLDKWVCEMREPNKKTKIWLGTFPTAEMAARAHDVAAMALRGRYACLNFADSAWRLPIPATTQAKDIQKAAAQAAEAFRPDKTSITNDIDTAISTSATAEQSRTFMEEEEEGVMNMPELLRNMALMSPTHSSGYNEYENIHVQDFQDLQDFQDEEVLIKHKVLLIPSISIYERRIEVWYVKISVNFISYLN</sequence>
<evidence type="ECO:0000256" key="5">
    <source>
        <dbReference type="ARBA" id="ARBA00023163"/>
    </source>
</evidence>
<dbReference type="OrthoDB" id="676764at2759"/>
<evidence type="ECO:0000256" key="3">
    <source>
        <dbReference type="ARBA" id="ARBA00023125"/>
    </source>
</evidence>
<feature type="domain" description="AP2/ERF" evidence="8">
    <location>
        <begin position="109"/>
        <end position="166"/>
    </location>
</feature>
<dbReference type="GO" id="GO:0003677">
    <property type="term" value="F:DNA binding"/>
    <property type="evidence" value="ECO:0007669"/>
    <property type="project" value="UniProtKB-KW"/>
</dbReference>
<dbReference type="Proteomes" id="UP000265566">
    <property type="component" value="Chromosome 6"/>
</dbReference>
<dbReference type="InterPro" id="IPR036955">
    <property type="entry name" value="AP2/ERF_dom_sf"/>
</dbReference>
<keyword evidence="2" id="KW-0805">Transcription regulation</keyword>
<comment type="similarity">
    <text evidence="7">Belongs to the AP2/ERF transcription factor family. ERF subfamily.</text>
</comment>
<accession>A0A396HF31</accession>
<dbReference type="PANTHER" id="PTHR31839">
    <property type="entry name" value="DEHYDRATION-RESPONSIVE ELEMENT-BINDING PROTEIN 1D"/>
    <property type="match status" value="1"/>
</dbReference>